<reference evidence="3" key="1">
    <citation type="journal article" date="2019" name="Int. J. Syst. Evol. Microbiol.">
        <title>The Global Catalogue of Microorganisms (GCM) 10K type strain sequencing project: providing services to taxonomists for standard genome sequencing and annotation.</title>
        <authorList>
            <consortium name="The Broad Institute Genomics Platform"/>
            <consortium name="The Broad Institute Genome Sequencing Center for Infectious Disease"/>
            <person name="Wu L."/>
            <person name="Ma J."/>
        </authorList>
    </citation>
    <scope>NUCLEOTIDE SEQUENCE [LARGE SCALE GENOMIC DNA]</scope>
    <source>
        <strain evidence="3">CGMCC 1.18575</strain>
    </source>
</reference>
<dbReference type="Pfam" id="PF13472">
    <property type="entry name" value="Lipase_GDSL_2"/>
    <property type="match status" value="1"/>
</dbReference>
<dbReference type="SUPFAM" id="SSF52266">
    <property type="entry name" value="SGNH hydrolase"/>
    <property type="match status" value="1"/>
</dbReference>
<evidence type="ECO:0000259" key="1">
    <source>
        <dbReference type="Pfam" id="PF13472"/>
    </source>
</evidence>
<dbReference type="Gene3D" id="3.40.50.1110">
    <property type="entry name" value="SGNH hydrolase"/>
    <property type="match status" value="1"/>
</dbReference>
<gene>
    <name evidence="2" type="ORF">ACFPOF_13445</name>
</gene>
<proteinExistence type="predicted"/>
<evidence type="ECO:0000313" key="2">
    <source>
        <dbReference type="EMBL" id="MFC5403743.1"/>
    </source>
</evidence>
<organism evidence="2 3">
    <name type="scientific">Cohnella soli</name>
    <dbReference type="NCBI Taxonomy" id="425005"/>
    <lineage>
        <taxon>Bacteria</taxon>
        <taxon>Bacillati</taxon>
        <taxon>Bacillota</taxon>
        <taxon>Bacilli</taxon>
        <taxon>Bacillales</taxon>
        <taxon>Paenibacillaceae</taxon>
        <taxon>Cohnella</taxon>
    </lineage>
</organism>
<dbReference type="PANTHER" id="PTHR30383:SF27">
    <property type="entry name" value="SPORE GERMINATION LIPASE LIPC"/>
    <property type="match status" value="1"/>
</dbReference>
<sequence length="271" mass="29580">MRRSKWLWPALGWSTLACLLLMLTGFGWALKDSWMPNGGIALPEASEPEKATGGDWGGKKELFVTALGDSLTKGTGDATGAGYVDRVIERLAKAMDKPVYLVNNLAINGLRADQMTDRLAEKGFATAVGKADIVLLTIGGNDLFQVAQAGGSLVEGGDLSPQLLLDRLPGLEPRLKAVIRKIRELNPNARIVYVGLYNAFYDLPQMRGANGVVAEWNDYAFELAKTDGNATVVPTYDMFEFDVKKYLSSDHFHPNELGYSRIADRVVQALQ</sequence>
<comment type="caution">
    <text evidence="2">The sequence shown here is derived from an EMBL/GenBank/DDBJ whole genome shotgun (WGS) entry which is preliminary data.</text>
</comment>
<protein>
    <submittedName>
        <fullName evidence="2">GDSL-type esterase/lipase family protein</fullName>
    </submittedName>
</protein>
<name>A0ABW0HTL7_9BACL</name>
<dbReference type="InterPro" id="IPR051532">
    <property type="entry name" value="Ester_Hydrolysis_Enzymes"/>
</dbReference>
<dbReference type="RefSeq" id="WP_378133399.1">
    <property type="nucleotide sequence ID" value="NZ_JBHSMI010000025.1"/>
</dbReference>
<dbReference type="InterPro" id="IPR036514">
    <property type="entry name" value="SGNH_hydro_sf"/>
</dbReference>
<keyword evidence="3" id="KW-1185">Reference proteome</keyword>
<dbReference type="Proteomes" id="UP001596113">
    <property type="component" value="Unassembled WGS sequence"/>
</dbReference>
<evidence type="ECO:0000313" key="3">
    <source>
        <dbReference type="Proteomes" id="UP001596113"/>
    </source>
</evidence>
<dbReference type="InterPro" id="IPR013830">
    <property type="entry name" value="SGNH_hydro"/>
</dbReference>
<dbReference type="PANTHER" id="PTHR30383">
    <property type="entry name" value="THIOESTERASE 1/PROTEASE 1/LYSOPHOSPHOLIPASE L1"/>
    <property type="match status" value="1"/>
</dbReference>
<dbReference type="EMBL" id="JBHSMI010000025">
    <property type="protein sequence ID" value="MFC5403743.1"/>
    <property type="molecule type" value="Genomic_DNA"/>
</dbReference>
<accession>A0ABW0HTL7</accession>
<feature type="domain" description="SGNH hydrolase-type esterase" evidence="1">
    <location>
        <begin position="66"/>
        <end position="260"/>
    </location>
</feature>
<dbReference type="PROSITE" id="PS51257">
    <property type="entry name" value="PROKAR_LIPOPROTEIN"/>
    <property type="match status" value="1"/>
</dbReference>